<reference evidence="1" key="1">
    <citation type="submission" date="2018-08" db="EMBL/GenBank/DDBJ databases">
        <authorList>
            <person name="Rossello M."/>
        </authorList>
    </citation>
    <scope>NUCLEOTIDE SEQUENCE [LARGE SCALE GENOMIC DNA]</scope>
    <source>
        <strain evidence="1">cv. Chinese Spring</strain>
    </source>
</reference>
<dbReference type="Gramene" id="TraesCLE_scaffold_078810_01G000100.1">
    <property type="protein sequence ID" value="TraesCLE_scaffold_078810_01G000100.1"/>
    <property type="gene ID" value="TraesCLE_scaffold_078810_01G000100"/>
</dbReference>
<name>A0A3B6A2K5_WHEAT</name>
<reference evidence="1" key="2">
    <citation type="submission" date="2018-10" db="UniProtKB">
        <authorList>
            <consortium name="EnsemblPlants"/>
        </authorList>
    </citation>
    <scope>IDENTIFICATION</scope>
</reference>
<dbReference type="Gramene" id="TraesCS1D02G447400.1">
    <property type="protein sequence ID" value="TraesCS1D02G447400.1"/>
    <property type="gene ID" value="TraesCS1D02G447400"/>
</dbReference>
<dbReference type="Proteomes" id="UP000019116">
    <property type="component" value="Chromosome 1D"/>
</dbReference>
<dbReference type="EnsemblPlants" id="TraesCS1D02G447400.1">
    <property type="protein sequence ID" value="TraesCS1D02G447400.1"/>
    <property type="gene ID" value="TraesCS1D02G447400"/>
</dbReference>
<dbReference type="Gramene" id="TraesWEE_scaffold_004004_01G000200.1">
    <property type="protein sequence ID" value="TraesWEE_scaffold_004004_01G000200.1"/>
    <property type="gene ID" value="TraesWEE_scaffold_004004_01G000200"/>
</dbReference>
<dbReference type="Gramene" id="TraesROB_scaffold_078760_01G000100.1">
    <property type="protein sequence ID" value="TraesROB_scaffold_078760_01G000100.1"/>
    <property type="gene ID" value="TraesROB_scaffold_078760_01G000100"/>
</dbReference>
<sequence>MAATALRIGGRAVRPSLAAAAAAAHQNQPTTSRLFHNTKAAATPSAEIQQVKEELYRMMSENRDKIGNQKGLIKHLSSHVEPKPEDPVWYDLEPGIVLYACYSLGLQGL</sequence>
<proteinExistence type="predicted"/>
<dbReference type="Gramene" id="TraesCS1D03G1029900.1">
    <property type="protein sequence ID" value="TraesCS1D03G1029900.1.CDS"/>
    <property type="gene ID" value="TraesCS1D03G1029900"/>
</dbReference>
<evidence type="ECO:0000313" key="1">
    <source>
        <dbReference type="EnsemblPlants" id="TraesCS1D02G447400.1"/>
    </source>
</evidence>
<accession>A0A3B6A2K5</accession>
<keyword evidence="2" id="KW-1185">Reference proteome</keyword>
<evidence type="ECO:0000313" key="2">
    <source>
        <dbReference type="Proteomes" id="UP000019116"/>
    </source>
</evidence>
<organism evidence="1">
    <name type="scientific">Triticum aestivum</name>
    <name type="common">Wheat</name>
    <dbReference type="NCBI Taxonomy" id="4565"/>
    <lineage>
        <taxon>Eukaryota</taxon>
        <taxon>Viridiplantae</taxon>
        <taxon>Streptophyta</taxon>
        <taxon>Embryophyta</taxon>
        <taxon>Tracheophyta</taxon>
        <taxon>Spermatophyta</taxon>
        <taxon>Magnoliopsida</taxon>
        <taxon>Liliopsida</taxon>
        <taxon>Poales</taxon>
        <taxon>Poaceae</taxon>
        <taxon>BOP clade</taxon>
        <taxon>Pooideae</taxon>
        <taxon>Triticodae</taxon>
        <taxon>Triticeae</taxon>
        <taxon>Triticinae</taxon>
        <taxon>Triticum</taxon>
    </lineage>
</organism>
<dbReference type="SMR" id="A0A3B6A2K5"/>
<dbReference type="AlphaFoldDB" id="A0A3B6A2K5"/>
<protein>
    <submittedName>
        <fullName evidence="1">Uncharacterized protein</fullName>
    </submittedName>
</protein>